<feature type="binding site" evidence="5">
    <location>
        <position position="237"/>
    </location>
    <ligand>
        <name>Fe cation</name>
        <dbReference type="ChEBI" id="CHEBI:24875"/>
        <note>catalytic</note>
    </ligand>
</feature>
<evidence type="ECO:0000256" key="4">
    <source>
        <dbReference type="ARBA" id="ARBA00023004"/>
    </source>
</evidence>
<sequence length="487" mass="56499">MKRRQFLIQSSLAAMTAIASHQLPSQSTPIYKQYKSYKSWKSNNIFLQGINAPVFEEVEITNLKISGNIPKELEGMYVRNGPNPMFKPESYSYPIEGDGMLHGVYFNKGEVSYKNRWIQTSGLAYEMFEGQQLTELKFKNYANTNIISHGNKLLALYEIGLPYEVNKNLETIGEWDFNHELEQAMTAHPKIDPNTGELHFYRYSFFNTPYLHYYVADRNHNIIRELAIDIPQPTMIHDMAITENYIIFFNCPLVFSMTNARNNSIPFVWQEEEGTTIILVDRHNFAKKPIYLKTDAFWTWHFLNSFETDNQIFIDFIAYPKIQAENNWETMLTHKSNLRRLTINLQTHGMEFEDLDDRFVELPAINQNYLGKNYQFGYTSYYDIELSSRKKIPNLSPSLVQYDLVKKTNKIHQFKPGCYGGEAAFIPSTKGQSELDGYVVTFVYNENTNTSDFVIIDPKNFESDPIATVHLPVRVPGGFHGNWIANL</sequence>
<dbReference type="Proteomes" id="UP000003477">
    <property type="component" value="Unassembled WGS sequence"/>
</dbReference>
<dbReference type="GO" id="GO:0016121">
    <property type="term" value="P:carotene catabolic process"/>
    <property type="evidence" value="ECO:0007669"/>
    <property type="project" value="TreeGrafter"/>
</dbReference>
<dbReference type="Pfam" id="PF03055">
    <property type="entry name" value="RPE65"/>
    <property type="match status" value="1"/>
</dbReference>
<reference evidence="6 7" key="1">
    <citation type="journal article" date="2011" name="Front. Microbiol.">
        <title>Two Strains of Crocosphaera watsonii with Highly Conserved Genomes are Distinguished by Strain-Specific Features.</title>
        <authorList>
            <person name="Bench S.R."/>
            <person name="Ilikchyan I.N."/>
            <person name="Tripp H.J."/>
            <person name="Zehr J.P."/>
        </authorList>
    </citation>
    <scope>NUCLEOTIDE SEQUENCE [LARGE SCALE GENOMIC DNA]</scope>
    <source>
        <strain evidence="6 7">WH 0003</strain>
    </source>
</reference>
<accession>G5J056</accession>
<dbReference type="RefSeq" id="WP_007309438.1">
    <property type="nucleotide sequence ID" value="NZ_AESD01000146.1"/>
</dbReference>
<dbReference type="GO" id="GO:0010436">
    <property type="term" value="F:carotenoid dioxygenase activity"/>
    <property type="evidence" value="ECO:0007669"/>
    <property type="project" value="TreeGrafter"/>
</dbReference>
<evidence type="ECO:0000256" key="3">
    <source>
        <dbReference type="ARBA" id="ARBA00023002"/>
    </source>
</evidence>
<comment type="cofactor">
    <cofactor evidence="5">
        <name>Fe(2+)</name>
        <dbReference type="ChEBI" id="CHEBI:29033"/>
    </cofactor>
    <text evidence="5">Binds 1 Fe(2+) ion per subunit.</text>
</comment>
<keyword evidence="3" id="KW-0560">Oxidoreductase</keyword>
<dbReference type="PANTHER" id="PTHR10543">
    <property type="entry name" value="BETA-CAROTENE DIOXYGENASE"/>
    <property type="match status" value="1"/>
</dbReference>
<keyword evidence="4 5" id="KW-0408">Iron</keyword>
<gene>
    <name evidence="6" type="ORF">CWATWH0003_0893</name>
</gene>
<feature type="binding site" evidence="5">
    <location>
        <position position="480"/>
    </location>
    <ligand>
        <name>Fe cation</name>
        <dbReference type="ChEBI" id="CHEBI:24875"/>
        <note>catalytic</note>
    </ligand>
</feature>
<evidence type="ECO:0000256" key="2">
    <source>
        <dbReference type="ARBA" id="ARBA00022723"/>
    </source>
</evidence>
<name>G5J056_CROWT</name>
<evidence type="ECO:0000256" key="5">
    <source>
        <dbReference type="PIRSR" id="PIRSR604294-1"/>
    </source>
</evidence>
<dbReference type="PATRIC" id="fig|423471.3.peg.825"/>
<organism evidence="6 7">
    <name type="scientific">Crocosphaera watsonii WH 0003</name>
    <dbReference type="NCBI Taxonomy" id="423471"/>
    <lineage>
        <taxon>Bacteria</taxon>
        <taxon>Bacillati</taxon>
        <taxon>Cyanobacteriota</taxon>
        <taxon>Cyanophyceae</taxon>
        <taxon>Oscillatoriophycideae</taxon>
        <taxon>Chroococcales</taxon>
        <taxon>Aphanothecaceae</taxon>
        <taxon>Crocosphaera</taxon>
    </lineage>
</organism>
<dbReference type="AlphaFoldDB" id="G5J056"/>
<dbReference type="PANTHER" id="PTHR10543:SF89">
    <property type="entry name" value="CAROTENOID 9,10(9',10')-CLEAVAGE DIOXYGENASE 1"/>
    <property type="match status" value="1"/>
</dbReference>
<evidence type="ECO:0000313" key="7">
    <source>
        <dbReference type="Proteomes" id="UP000003477"/>
    </source>
</evidence>
<dbReference type="EMBL" id="AESD01000146">
    <property type="protein sequence ID" value="EHJ14425.1"/>
    <property type="molecule type" value="Genomic_DNA"/>
</dbReference>
<dbReference type="GO" id="GO:0046872">
    <property type="term" value="F:metal ion binding"/>
    <property type="evidence" value="ECO:0007669"/>
    <property type="project" value="UniProtKB-KW"/>
</dbReference>
<feature type="binding site" evidence="5">
    <location>
        <position position="188"/>
    </location>
    <ligand>
        <name>Fe cation</name>
        <dbReference type="ChEBI" id="CHEBI:24875"/>
        <note>catalytic</note>
    </ligand>
</feature>
<keyword evidence="2 5" id="KW-0479">Metal-binding</keyword>
<comment type="caution">
    <text evidence="6">The sequence shown here is derived from an EMBL/GenBank/DDBJ whole genome shotgun (WGS) entry which is preliminary data.</text>
</comment>
<protein>
    <submittedName>
        <fullName evidence="6">Retinal pigment epithelial membrane protein</fullName>
    </submittedName>
</protein>
<proteinExistence type="inferred from homology"/>
<evidence type="ECO:0000313" key="6">
    <source>
        <dbReference type="EMBL" id="EHJ14425.1"/>
    </source>
</evidence>
<comment type="similarity">
    <text evidence="1">Belongs to the carotenoid oxygenase family.</text>
</comment>
<evidence type="ECO:0000256" key="1">
    <source>
        <dbReference type="ARBA" id="ARBA00006787"/>
    </source>
</evidence>
<dbReference type="InterPro" id="IPR004294">
    <property type="entry name" value="Carotenoid_Oase"/>
</dbReference>
<dbReference type="GeneID" id="88764773"/>
<feature type="binding site" evidence="5">
    <location>
        <position position="301"/>
    </location>
    <ligand>
        <name>Fe cation</name>
        <dbReference type="ChEBI" id="CHEBI:24875"/>
        <note>catalytic</note>
    </ligand>
</feature>